<sequence length="478" mass="57193">MKTPEHLTPGKIITIEGRKSVKFSTETFPNPKVGTIIRLDNPPPPEKTPLFLWWDKIDTIKIAFDDFREQESISIISTFFTTPSQTPRQFSDENNFSKENLQFFLEENLYKNKKLLLKSLDFLIKKMFFPVFLKVWDQKLHTKFLSDKYTSQNRKYIQQKRRLDLNTKVEFDLEQEKEALRELIKMNRPFLASGITGVKNSKHYICLSKKKKSKIKSEIDQKSQELEFKLNMARAIWEKNTMIMMFLAWRLDFEYKKRRNKELKIIRGKSYNSLLYYMFSAWIANTKLQKDKKHCVFIAKRALALRKKYKILKEWKNLSKKPARVAKFMENIKEFLEKRKSARIFISWKWYFTHKKAKIIMNILSKKFHRDNLKAKKFFELKSEIAIIVGSRVKYLMLSKGEENGFNKEHVLITTRFELRIALQKISQSLEKFKQELVIAYQEALKVEQIISGNLFYQKYLSSWKQFLLKKYDKNGSC</sequence>
<organism evidence="1 2">
    <name type="scientific">Stentor coeruleus</name>
    <dbReference type="NCBI Taxonomy" id="5963"/>
    <lineage>
        <taxon>Eukaryota</taxon>
        <taxon>Sar</taxon>
        <taxon>Alveolata</taxon>
        <taxon>Ciliophora</taxon>
        <taxon>Postciliodesmatophora</taxon>
        <taxon>Heterotrichea</taxon>
        <taxon>Heterotrichida</taxon>
        <taxon>Stentoridae</taxon>
        <taxon>Stentor</taxon>
    </lineage>
</organism>
<evidence type="ECO:0000313" key="2">
    <source>
        <dbReference type="Proteomes" id="UP000187209"/>
    </source>
</evidence>
<dbReference type="AlphaFoldDB" id="A0A1R2AZT4"/>
<evidence type="ECO:0000313" key="1">
    <source>
        <dbReference type="EMBL" id="OMJ70053.1"/>
    </source>
</evidence>
<proteinExistence type="predicted"/>
<gene>
    <name evidence="1" type="ORF">SteCoe_32072</name>
</gene>
<dbReference type="EMBL" id="MPUH01001130">
    <property type="protein sequence ID" value="OMJ70053.1"/>
    <property type="molecule type" value="Genomic_DNA"/>
</dbReference>
<reference evidence="1 2" key="1">
    <citation type="submission" date="2016-11" db="EMBL/GenBank/DDBJ databases">
        <title>The macronuclear genome of Stentor coeruleus: a giant cell with tiny introns.</title>
        <authorList>
            <person name="Slabodnick M."/>
            <person name="Ruby J.G."/>
            <person name="Reiff S.B."/>
            <person name="Swart E.C."/>
            <person name="Gosai S."/>
            <person name="Prabakaran S."/>
            <person name="Witkowska E."/>
            <person name="Larue G.E."/>
            <person name="Fisher S."/>
            <person name="Freeman R.M."/>
            <person name="Gunawardena J."/>
            <person name="Chu W."/>
            <person name="Stover N.A."/>
            <person name="Gregory B.D."/>
            <person name="Nowacki M."/>
            <person name="Derisi J."/>
            <person name="Roy S.W."/>
            <person name="Marshall W.F."/>
            <person name="Sood P."/>
        </authorList>
    </citation>
    <scope>NUCLEOTIDE SEQUENCE [LARGE SCALE GENOMIC DNA]</scope>
    <source>
        <strain evidence="1">WM001</strain>
    </source>
</reference>
<accession>A0A1R2AZT4</accession>
<protein>
    <recommendedName>
        <fullName evidence="3">Sfi1 spindle body domain-containing protein</fullName>
    </recommendedName>
</protein>
<keyword evidence="2" id="KW-1185">Reference proteome</keyword>
<dbReference type="Proteomes" id="UP000187209">
    <property type="component" value="Unassembled WGS sequence"/>
</dbReference>
<comment type="caution">
    <text evidence="1">The sequence shown here is derived from an EMBL/GenBank/DDBJ whole genome shotgun (WGS) entry which is preliminary data.</text>
</comment>
<name>A0A1R2AZT4_9CILI</name>
<evidence type="ECO:0008006" key="3">
    <source>
        <dbReference type="Google" id="ProtNLM"/>
    </source>
</evidence>